<reference evidence="1" key="2">
    <citation type="journal article" date="2024" name="Plant">
        <title>Genomic evolution and insights into agronomic trait innovations of Sesamum species.</title>
        <authorList>
            <person name="Miao H."/>
            <person name="Wang L."/>
            <person name="Qu L."/>
            <person name="Liu H."/>
            <person name="Sun Y."/>
            <person name="Le M."/>
            <person name="Wang Q."/>
            <person name="Wei S."/>
            <person name="Zheng Y."/>
            <person name="Lin W."/>
            <person name="Duan Y."/>
            <person name="Cao H."/>
            <person name="Xiong S."/>
            <person name="Wang X."/>
            <person name="Wei L."/>
            <person name="Li C."/>
            <person name="Ma Q."/>
            <person name="Ju M."/>
            <person name="Zhao R."/>
            <person name="Li G."/>
            <person name="Mu C."/>
            <person name="Tian Q."/>
            <person name="Mei H."/>
            <person name="Zhang T."/>
            <person name="Gao T."/>
            <person name="Zhang H."/>
        </authorList>
    </citation>
    <scope>NUCLEOTIDE SEQUENCE</scope>
    <source>
        <strain evidence="1">KEN1</strain>
    </source>
</reference>
<protein>
    <submittedName>
        <fullName evidence="1">Uncharacterized protein</fullName>
    </submittedName>
</protein>
<reference evidence="1" key="1">
    <citation type="submission" date="2020-06" db="EMBL/GenBank/DDBJ databases">
        <authorList>
            <person name="Li T."/>
            <person name="Hu X."/>
            <person name="Zhang T."/>
            <person name="Song X."/>
            <person name="Zhang H."/>
            <person name="Dai N."/>
            <person name="Sheng W."/>
            <person name="Hou X."/>
            <person name="Wei L."/>
        </authorList>
    </citation>
    <scope>NUCLEOTIDE SEQUENCE</scope>
    <source>
        <strain evidence="1">KEN1</strain>
        <tissue evidence="1">Leaf</tissue>
    </source>
</reference>
<name>A0AAW2WFL4_9LAMI</name>
<evidence type="ECO:0000313" key="1">
    <source>
        <dbReference type="EMBL" id="KAL0438945.1"/>
    </source>
</evidence>
<dbReference type="EMBL" id="JACGWN010000008">
    <property type="protein sequence ID" value="KAL0438945.1"/>
    <property type="molecule type" value="Genomic_DNA"/>
</dbReference>
<proteinExistence type="predicted"/>
<organism evidence="1">
    <name type="scientific">Sesamum latifolium</name>
    <dbReference type="NCBI Taxonomy" id="2727402"/>
    <lineage>
        <taxon>Eukaryota</taxon>
        <taxon>Viridiplantae</taxon>
        <taxon>Streptophyta</taxon>
        <taxon>Embryophyta</taxon>
        <taxon>Tracheophyta</taxon>
        <taxon>Spermatophyta</taxon>
        <taxon>Magnoliopsida</taxon>
        <taxon>eudicotyledons</taxon>
        <taxon>Gunneridae</taxon>
        <taxon>Pentapetalae</taxon>
        <taxon>asterids</taxon>
        <taxon>lamiids</taxon>
        <taxon>Lamiales</taxon>
        <taxon>Pedaliaceae</taxon>
        <taxon>Sesamum</taxon>
    </lineage>
</organism>
<accession>A0AAW2WFL4</accession>
<gene>
    <name evidence="1" type="ORF">Slati_2377500</name>
</gene>
<comment type="caution">
    <text evidence="1">The sequence shown here is derived from an EMBL/GenBank/DDBJ whole genome shotgun (WGS) entry which is preliminary data.</text>
</comment>
<sequence length="92" mass="10428">MSRLSVKDRKGMWTMLLTKALLVKKGKTPEEKNLEEAETPVKVQPTEELLNIEIIPENPNKTTRIGSHLGEEAKKEIILCLQCNANIFAWTP</sequence>
<dbReference type="AlphaFoldDB" id="A0AAW2WFL4"/>